<evidence type="ECO:0000313" key="2">
    <source>
        <dbReference type="Proteomes" id="UP001732700"/>
    </source>
</evidence>
<name>A0ACD5YCE8_AVESA</name>
<proteinExistence type="predicted"/>
<accession>A0ACD5YCE8</accession>
<sequence>MDWFALACSVMILIFFFLPVRASDDRLIRGKPLSPGATIISDGGDFALGFISPSRSTPANLHLGIWYNGISEHTVVWVANRESPVTNNTMAAPTLSLTNTSNLVLSDGSGGGRVYWTTDVVTAPSSSSFDFAVAVLLSTGNLIIRSSNGTTLWQSFDHPTDTFLPGMKMRIRYRTRAGEHLVSWKGPGDPSPGNFTYGCDPVTFLQIFIWDRARPVYRSPPWTGFLVKNEYKFQMSNTSAIIIYMAVVSNDEESYTTFSLSDGAWRTRYVLTYSGKLQIQSWNTSSSAWAVLAQLPAWACNQYGYCGPYGYCDETEMPVPACKCLDGFEPVDMENWRDGKFSEGCRRKEALRGCGDGFLALTGMKPPDRFVLMVAHTSLEKCAAYCSRNCSCVAYAYANLGSSTSKGHTPRCLVWAGKLVDTGKLPASLAADTLYLRLAGVDIASGKRAKRNIVGIVLLALGSVVILVCILTALLKIKGKYRNPEIHKKATSDGSSDLEFPLVTFQEISLATNNFSETCMIGQGGFGKVYKGTLGGQKIAVKRLSKDSQQGAKEFKNEVLLIAKLQHRNLVRLLGCYGEGDEKLLIYEYLPNNSLDATLFDVSRKHLLDWEKRFNIIKGVARGLLYLHQDSRLTIIHRDLKAGNVLLDTEMRPKIADFGMARIFGDNQENANTQRVVGTYGYMAPEYAMEGVFSTKSDIYSFGVLLLEVVTGIKRSSNTRTMGFPSLIAYSWNMWKEGKLEDLADSSIMDTCSIDEFSLCVHVALLCIQENPDDRPLMPSIVLALENGTTTLPAPHCPSYLGLRNIDMEQIRYDIQNSTNTLTLTEIEGR</sequence>
<organism evidence="1 2">
    <name type="scientific">Avena sativa</name>
    <name type="common">Oat</name>
    <dbReference type="NCBI Taxonomy" id="4498"/>
    <lineage>
        <taxon>Eukaryota</taxon>
        <taxon>Viridiplantae</taxon>
        <taxon>Streptophyta</taxon>
        <taxon>Embryophyta</taxon>
        <taxon>Tracheophyta</taxon>
        <taxon>Spermatophyta</taxon>
        <taxon>Magnoliopsida</taxon>
        <taxon>Liliopsida</taxon>
        <taxon>Poales</taxon>
        <taxon>Poaceae</taxon>
        <taxon>BOP clade</taxon>
        <taxon>Pooideae</taxon>
        <taxon>Poodae</taxon>
        <taxon>Poeae</taxon>
        <taxon>Poeae Chloroplast Group 1 (Aveneae type)</taxon>
        <taxon>Aveninae</taxon>
        <taxon>Avena</taxon>
    </lineage>
</organism>
<keyword evidence="2" id="KW-1185">Reference proteome</keyword>
<dbReference type="Proteomes" id="UP001732700">
    <property type="component" value="Chromosome 5D"/>
</dbReference>
<reference evidence="1" key="2">
    <citation type="submission" date="2025-09" db="UniProtKB">
        <authorList>
            <consortium name="EnsemblPlants"/>
        </authorList>
    </citation>
    <scope>IDENTIFICATION</scope>
</reference>
<protein>
    <submittedName>
        <fullName evidence="1">Uncharacterized protein</fullName>
    </submittedName>
</protein>
<evidence type="ECO:0000313" key="1">
    <source>
        <dbReference type="EnsemblPlants" id="AVESA.00010b.r2.5DG0950820.1.CDS"/>
    </source>
</evidence>
<reference evidence="1" key="1">
    <citation type="submission" date="2021-05" db="EMBL/GenBank/DDBJ databases">
        <authorList>
            <person name="Scholz U."/>
            <person name="Mascher M."/>
            <person name="Fiebig A."/>
        </authorList>
    </citation>
    <scope>NUCLEOTIDE SEQUENCE [LARGE SCALE GENOMIC DNA]</scope>
</reference>
<dbReference type="EnsemblPlants" id="AVESA.00010b.r2.5DG0950820.1">
    <property type="protein sequence ID" value="AVESA.00010b.r2.5DG0950820.1.CDS"/>
    <property type="gene ID" value="AVESA.00010b.r2.5DG0950820"/>
</dbReference>